<sequence>MVLQYSTATIRGRKDRTKRQTLISNVLANVARFSLAGRDHTGKVTSAELRYPSDEDRERYIPEETPAGDMGDLTEDQIIDFKDAFNLFDKTGDGKIFYFQCGDVLRALGQNPTNAEVMKVLGNPKMDEMNTKMLDFEQFLPMLQTIAKNKDQCTMEDFTEGLKVFDKEGNGCVMGAELRHVLITLGEKMQEDEVENLLLGHENANGEINYEELVRMVMLG</sequence>
<dbReference type="Proteomes" id="UP000228934">
    <property type="component" value="Unassembled WGS sequence"/>
</dbReference>
<proteinExistence type="predicted"/>
<dbReference type="SUPFAM" id="SSF47473">
    <property type="entry name" value="EF-hand"/>
    <property type="match status" value="1"/>
</dbReference>
<keyword evidence="3" id="KW-1185">Reference proteome</keyword>
<gene>
    <name evidence="2" type="ORF">AB205_0162090</name>
</gene>
<dbReference type="InterPro" id="IPR050230">
    <property type="entry name" value="CALM/Myosin/TropC-like"/>
</dbReference>
<dbReference type="GO" id="GO:0005509">
    <property type="term" value="F:calcium ion binding"/>
    <property type="evidence" value="ECO:0007669"/>
    <property type="project" value="InterPro"/>
</dbReference>
<dbReference type="AlphaFoldDB" id="A0A2G9QIJ7"/>
<dbReference type="GO" id="GO:0016460">
    <property type="term" value="C:myosin II complex"/>
    <property type="evidence" value="ECO:0007669"/>
    <property type="project" value="TreeGrafter"/>
</dbReference>
<dbReference type="FunFam" id="1.10.238.10:FF:000056">
    <property type="entry name" value="Myosin light chain 1 skeletal"/>
    <property type="match status" value="1"/>
</dbReference>
<evidence type="ECO:0000313" key="2">
    <source>
        <dbReference type="EMBL" id="PIO15424.1"/>
    </source>
</evidence>
<protein>
    <recommendedName>
        <fullName evidence="1">EF-hand domain-containing protein</fullName>
    </recommendedName>
</protein>
<evidence type="ECO:0000259" key="1">
    <source>
        <dbReference type="PROSITE" id="PS50222"/>
    </source>
</evidence>
<dbReference type="SMART" id="SM00054">
    <property type="entry name" value="EFh"/>
    <property type="match status" value="3"/>
</dbReference>
<dbReference type="CDD" id="cd00051">
    <property type="entry name" value="EFh"/>
    <property type="match status" value="1"/>
</dbReference>
<reference evidence="3" key="1">
    <citation type="journal article" date="2017" name="Nat. Commun.">
        <title>The North American bullfrog draft genome provides insight into hormonal regulation of long noncoding RNA.</title>
        <authorList>
            <person name="Hammond S.A."/>
            <person name="Warren R.L."/>
            <person name="Vandervalk B.P."/>
            <person name="Kucuk E."/>
            <person name="Khan H."/>
            <person name="Gibb E.A."/>
            <person name="Pandoh P."/>
            <person name="Kirk H."/>
            <person name="Zhao Y."/>
            <person name="Jones M."/>
            <person name="Mungall A.J."/>
            <person name="Coope R."/>
            <person name="Pleasance S."/>
            <person name="Moore R.A."/>
            <person name="Holt R.A."/>
            <person name="Round J.M."/>
            <person name="Ohora S."/>
            <person name="Walle B.V."/>
            <person name="Veldhoen N."/>
            <person name="Helbing C.C."/>
            <person name="Birol I."/>
        </authorList>
    </citation>
    <scope>NUCLEOTIDE SEQUENCE [LARGE SCALE GENOMIC DNA]</scope>
</reference>
<accession>A0A2G9QIJ7</accession>
<name>A0A2G9QIJ7_AQUCT</name>
<evidence type="ECO:0000313" key="3">
    <source>
        <dbReference type="Proteomes" id="UP000228934"/>
    </source>
</evidence>
<dbReference type="Gene3D" id="1.10.238.10">
    <property type="entry name" value="EF-hand"/>
    <property type="match status" value="2"/>
</dbReference>
<organism evidence="2 3">
    <name type="scientific">Aquarana catesbeiana</name>
    <name type="common">American bullfrog</name>
    <name type="synonym">Rana catesbeiana</name>
    <dbReference type="NCBI Taxonomy" id="8400"/>
    <lineage>
        <taxon>Eukaryota</taxon>
        <taxon>Metazoa</taxon>
        <taxon>Chordata</taxon>
        <taxon>Craniata</taxon>
        <taxon>Vertebrata</taxon>
        <taxon>Euteleostomi</taxon>
        <taxon>Amphibia</taxon>
        <taxon>Batrachia</taxon>
        <taxon>Anura</taxon>
        <taxon>Neobatrachia</taxon>
        <taxon>Ranoidea</taxon>
        <taxon>Ranidae</taxon>
        <taxon>Aquarana</taxon>
    </lineage>
</organism>
<feature type="domain" description="EF-hand" evidence="1">
    <location>
        <begin position="76"/>
        <end position="111"/>
    </location>
</feature>
<dbReference type="OrthoDB" id="5959761at2759"/>
<dbReference type="InterPro" id="IPR002048">
    <property type="entry name" value="EF_hand_dom"/>
</dbReference>
<dbReference type="GO" id="GO:0008307">
    <property type="term" value="F:structural constituent of muscle"/>
    <property type="evidence" value="ECO:0007669"/>
    <property type="project" value="TreeGrafter"/>
</dbReference>
<dbReference type="PANTHER" id="PTHR23048:SF7">
    <property type="entry name" value="SIMILAR TO MYOSIN, LIGHT POLYPEPTIDE 6, ALKALI, SMOOTH MUSCLE AND NON-MUSCLE"/>
    <property type="match status" value="1"/>
</dbReference>
<feature type="domain" description="EF-hand" evidence="1">
    <location>
        <begin position="153"/>
        <end position="188"/>
    </location>
</feature>
<dbReference type="PANTHER" id="PTHR23048">
    <property type="entry name" value="MYOSIN LIGHT CHAIN 1, 3"/>
    <property type="match status" value="1"/>
</dbReference>
<dbReference type="InterPro" id="IPR011992">
    <property type="entry name" value="EF-hand-dom_pair"/>
</dbReference>
<dbReference type="PROSITE" id="PS50222">
    <property type="entry name" value="EF_HAND_2"/>
    <property type="match status" value="2"/>
</dbReference>
<dbReference type="EMBL" id="KV978074">
    <property type="protein sequence ID" value="PIO15424.1"/>
    <property type="molecule type" value="Genomic_DNA"/>
</dbReference>